<organism evidence="1 2">
    <name type="scientific">Celerinatantimonas diazotrophica</name>
    <dbReference type="NCBI Taxonomy" id="412034"/>
    <lineage>
        <taxon>Bacteria</taxon>
        <taxon>Pseudomonadati</taxon>
        <taxon>Pseudomonadota</taxon>
        <taxon>Gammaproteobacteria</taxon>
        <taxon>Celerinatantimonadaceae</taxon>
        <taxon>Celerinatantimonas</taxon>
    </lineage>
</organism>
<dbReference type="EMBL" id="SMGD01000014">
    <property type="protein sequence ID" value="TCK47374.1"/>
    <property type="molecule type" value="Genomic_DNA"/>
</dbReference>
<accession>A0A4R1JA77</accession>
<keyword evidence="2" id="KW-1185">Reference proteome</keyword>
<evidence type="ECO:0000313" key="1">
    <source>
        <dbReference type="EMBL" id="TCK47374.1"/>
    </source>
</evidence>
<evidence type="ECO:0000313" key="2">
    <source>
        <dbReference type="Proteomes" id="UP000295565"/>
    </source>
</evidence>
<gene>
    <name evidence="1" type="ORF">EV690_2396</name>
</gene>
<reference evidence="1 2" key="1">
    <citation type="submission" date="2019-03" db="EMBL/GenBank/DDBJ databases">
        <title>Genomic Encyclopedia of Type Strains, Phase IV (KMG-IV): sequencing the most valuable type-strain genomes for metagenomic binning, comparative biology and taxonomic classification.</title>
        <authorList>
            <person name="Goeker M."/>
        </authorList>
    </citation>
    <scope>NUCLEOTIDE SEQUENCE [LARGE SCALE GENOMIC DNA]</scope>
    <source>
        <strain evidence="1 2">DSM 18577</strain>
    </source>
</reference>
<name>A0A4R1JA77_9GAMM</name>
<dbReference type="RefSeq" id="WP_131913196.1">
    <property type="nucleotide sequence ID" value="NZ_OU594967.1"/>
</dbReference>
<comment type="caution">
    <text evidence="1">The sequence shown here is derived from an EMBL/GenBank/DDBJ whole genome shotgun (WGS) entry which is preliminary data.</text>
</comment>
<dbReference type="Proteomes" id="UP000295565">
    <property type="component" value="Unassembled WGS sequence"/>
</dbReference>
<dbReference type="AlphaFoldDB" id="A0A4R1JA77"/>
<proteinExistence type="predicted"/>
<dbReference type="OrthoDB" id="9792285at2"/>
<protein>
    <submittedName>
        <fullName evidence="1">Uncharacterized protein</fullName>
    </submittedName>
</protein>
<sequence>MKHSRFLDLLPIDFAYLEQGTPNTDLDNFLKIFEAIMVATDEELQEEGITDLISFGQTIDNAQSYSDPDAILYDIFPSLGSWFARCLGIAVQQDWNYYQLKQMIKQILPIYRIRTMAFGLEYLFAILTQYPAQVIEILGDFGIGFYRQPINDAQKSAHNIAFCSGRIGTVDDQRPADQMRLGGNMVGNFFIINLTIGVNGNVNQRPDSLLQQALNLFNLVQEEKPVQTQFQLNFSTTPMQVGARGTCTLGVNTTLVPNFAKYTINSWQILKPLIARNVNSQPTQTAH</sequence>